<accession>A0A174HP98</accession>
<dbReference type="AlphaFoldDB" id="A0A174HP98"/>
<dbReference type="Proteomes" id="UP000095614">
    <property type="component" value="Unassembled WGS sequence"/>
</dbReference>
<organism evidence="2 3">
    <name type="scientific">Bacteroides uniformis</name>
    <dbReference type="NCBI Taxonomy" id="820"/>
    <lineage>
        <taxon>Bacteria</taxon>
        <taxon>Pseudomonadati</taxon>
        <taxon>Bacteroidota</taxon>
        <taxon>Bacteroidia</taxon>
        <taxon>Bacteroidales</taxon>
        <taxon>Bacteroidaceae</taxon>
        <taxon>Bacteroides</taxon>
    </lineage>
</organism>
<dbReference type="OrthoDB" id="1075799at2"/>
<gene>
    <name evidence="2" type="ORF">ERS852462_01489</name>
</gene>
<feature type="transmembrane region" description="Helical" evidence="1">
    <location>
        <begin position="59"/>
        <end position="78"/>
    </location>
</feature>
<keyword evidence="1" id="KW-0812">Transmembrane</keyword>
<sequence length="121" mass="14259">MNIKGFRRMLVGEKIPDKNDPQYKERYERDVNAGRKFAKATRIDKMAAKIQEFANRNKILFLVMVFGFVIGTFTFNIYRLAKAYHHGQETRSATEVQDSLLRKRHKDLVTPIVEPRQSEQR</sequence>
<evidence type="ECO:0000256" key="1">
    <source>
        <dbReference type="SAM" id="Phobius"/>
    </source>
</evidence>
<name>A0A174HP98_BACUN</name>
<keyword evidence="1" id="KW-0472">Membrane</keyword>
<protein>
    <submittedName>
        <fullName evidence="2">Uncharacterized protein</fullName>
    </submittedName>
</protein>
<evidence type="ECO:0000313" key="3">
    <source>
        <dbReference type="Proteomes" id="UP000095614"/>
    </source>
</evidence>
<reference evidence="2 3" key="1">
    <citation type="submission" date="2015-09" db="EMBL/GenBank/DDBJ databases">
        <authorList>
            <consortium name="Pathogen Informatics"/>
        </authorList>
    </citation>
    <scope>NUCLEOTIDE SEQUENCE [LARGE SCALE GENOMIC DNA]</scope>
    <source>
        <strain evidence="2 3">2789STDY5834847</strain>
    </source>
</reference>
<dbReference type="RefSeq" id="WP_007850421.1">
    <property type="nucleotide sequence ID" value="NZ_CZAF01000004.1"/>
</dbReference>
<dbReference type="EMBL" id="CZAF01000004">
    <property type="protein sequence ID" value="CUO76783.1"/>
    <property type="molecule type" value="Genomic_DNA"/>
</dbReference>
<evidence type="ECO:0000313" key="2">
    <source>
        <dbReference type="EMBL" id="CUO76783.1"/>
    </source>
</evidence>
<keyword evidence="1" id="KW-1133">Transmembrane helix</keyword>
<proteinExistence type="predicted"/>